<dbReference type="SUPFAM" id="SSF51658">
    <property type="entry name" value="Xylose isomerase-like"/>
    <property type="match status" value="1"/>
</dbReference>
<gene>
    <name evidence="2" type="ORF">SAMN05660742_10892</name>
</gene>
<evidence type="ECO:0000313" key="2">
    <source>
        <dbReference type="EMBL" id="SEJ46926.1"/>
    </source>
</evidence>
<dbReference type="STRING" id="84035.SAMN05660742_10892"/>
<organism evidence="2 3">
    <name type="scientific">Propionispira arboris</name>
    <dbReference type="NCBI Taxonomy" id="84035"/>
    <lineage>
        <taxon>Bacteria</taxon>
        <taxon>Bacillati</taxon>
        <taxon>Bacillota</taxon>
        <taxon>Negativicutes</taxon>
        <taxon>Selenomonadales</taxon>
        <taxon>Selenomonadaceae</taxon>
        <taxon>Propionispira</taxon>
    </lineage>
</organism>
<dbReference type="InterPro" id="IPR036237">
    <property type="entry name" value="Xyl_isomerase-like_sf"/>
</dbReference>
<evidence type="ECO:0000259" key="1">
    <source>
        <dbReference type="Pfam" id="PF01261"/>
    </source>
</evidence>
<evidence type="ECO:0000313" key="3">
    <source>
        <dbReference type="Proteomes" id="UP000199662"/>
    </source>
</evidence>
<dbReference type="Pfam" id="PF01261">
    <property type="entry name" value="AP_endonuc_2"/>
    <property type="match status" value="1"/>
</dbReference>
<keyword evidence="2" id="KW-0413">Isomerase</keyword>
<dbReference type="AlphaFoldDB" id="A0A1H6Z2K8"/>
<dbReference type="GO" id="GO:0016853">
    <property type="term" value="F:isomerase activity"/>
    <property type="evidence" value="ECO:0007669"/>
    <property type="project" value="UniProtKB-KW"/>
</dbReference>
<protein>
    <submittedName>
        <fullName evidence="2">Sugar phosphate isomerase/epimerase</fullName>
    </submittedName>
</protein>
<dbReference type="Proteomes" id="UP000199662">
    <property type="component" value="Unassembled WGS sequence"/>
</dbReference>
<feature type="domain" description="Xylose isomerase-like TIM barrel" evidence="1">
    <location>
        <begin position="56"/>
        <end position="233"/>
    </location>
</feature>
<accession>A0A1H6Z2K8</accession>
<name>A0A1H6Z2K8_9FIRM</name>
<dbReference type="RefSeq" id="WP_091831200.1">
    <property type="nucleotide sequence ID" value="NZ_FNZK01000008.1"/>
</dbReference>
<reference evidence="2 3" key="1">
    <citation type="submission" date="2016-10" db="EMBL/GenBank/DDBJ databases">
        <authorList>
            <person name="de Groot N.N."/>
        </authorList>
    </citation>
    <scope>NUCLEOTIDE SEQUENCE [LARGE SCALE GENOMIC DNA]</scope>
    <source>
        <strain evidence="2 3">DSM 2179</strain>
    </source>
</reference>
<dbReference type="InterPro" id="IPR013022">
    <property type="entry name" value="Xyl_isomerase-like_TIM-brl"/>
</dbReference>
<keyword evidence="3" id="KW-1185">Reference proteome</keyword>
<dbReference type="InterPro" id="IPR050312">
    <property type="entry name" value="IolE/XylAMocC-like"/>
</dbReference>
<dbReference type="EMBL" id="FNZK01000008">
    <property type="protein sequence ID" value="SEJ46926.1"/>
    <property type="molecule type" value="Genomic_DNA"/>
</dbReference>
<dbReference type="Gene3D" id="3.20.20.150">
    <property type="entry name" value="Divalent-metal-dependent TIM barrel enzymes"/>
    <property type="match status" value="1"/>
</dbReference>
<sequence length="253" mass="28737">MKLALSNLSFAGFEYPNLKKLPISMGLEIFYEFGSDDYWSQVLTDLYPAGSVKGFSIHAPCISINLADIKKQNYLAIYKNLFIFAQKWQADYVVVHTNESLSGEKYTLQNLVKKRLLKILNLAALYNVPILIENVGLYNKKTLLYDQQDFFDLIINLNANALLDIGHAAVNDWSFPELIQSLGSRLKAFHLHDNHGIIDEHLAIGQGTVDWQNIFTNIKTAAPTAVMVFEYAHVTMEQALHNIDIVKTKWLDD</sequence>
<proteinExistence type="predicted"/>
<dbReference type="PANTHER" id="PTHR12110">
    <property type="entry name" value="HYDROXYPYRUVATE ISOMERASE"/>
    <property type="match status" value="1"/>
</dbReference>
<dbReference type="PANTHER" id="PTHR12110:SF53">
    <property type="entry name" value="BLR5974 PROTEIN"/>
    <property type="match status" value="1"/>
</dbReference>